<proteinExistence type="evidence at transcript level"/>
<dbReference type="AlphaFoldDB" id="I7GJ11"/>
<feature type="signal peptide" evidence="1">
    <location>
        <begin position="1"/>
        <end position="18"/>
    </location>
</feature>
<protein>
    <submittedName>
        <fullName evidence="2">Macaca fascicularis brain cDNA, clone: QmoA-10367</fullName>
    </submittedName>
</protein>
<sequence length="43" mass="5101">MHFCNQMLLFKLWGFCYSQDTHEDLGVKETAEYLLNYSIVQLA</sequence>
<name>I7GJ11_MACFA</name>
<organism evidence="2">
    <name type="scientific">Macaca fascicularis</name>
    <name type="common">Crab-eating macaque</name>
    <name type="synonym">Cynomolgus monkey</name>
    <dbReference type="NCBI Taxonomy" id="9541"/>
    <lineage>
        <taxon>Eukaryota</taxon>
        <taxon>Metazoa</taxon>
        <taxon>Chordata</taxon>
        <taxon>Craniata</taxon>
        <taxon>Vertebrata</taxon>
        <taxon>Euteleostomi</taxon>
        <taxon>Mammalia</taxon>
        <taxon>Eutheria</taxon>
        <taxon>Euarchontoglires</taxon>
        <taxon>Primates</taxon>
        <taxon>Haplorrhini</taxon>
        <taxon>Catarrhini</taxon>
        <taxon>Cercopithecidae</taxon>
        <taxon>Cercopithecinae</taxon>
        <taxon>Macaca</taxon>
    </lineage>
</organism>
<dbReference type="EMBL" id="AB173803">
    <property type="protein sequence ID" value="BAE90865.1"/>
    <property type="molecule type" value="mRNA"/>
</dbReference>
<reference evidence="2" key="1">
    <citation type="journal article" date="2007" name="PLoS Biol.">
        <title>Rate of evolution in brain-expressed genes in humans and other primates.</title>
        <authorList>
            <person name="Wang H.-Y."/>
            <person name="Chien H.-C."/>
            <person name="Osada N."/>
            <person name="Hashimoto K."/>
            <person name="Sugano S."/>
            <person name="Gojobori T."/>
            <person name="Chou C.-K."/>
            <person name="Tsai S.-F."/>
            <person name="Wu C.-I."/>
            <person name="Shen C.-K.J."/>
        </authorList>
    </citation>
    <scope>NUCLEOTIDE SEQUENCE</scope>
</reference>
<feature type="chain" id="PRO_5003709936" evidence="1">
    <location>
        <begin position="19"/>
        <end position="43"/>
    </location>
</feature>
<keyword evidence="1" id="KW-0732">Signal</keyword>
<evidence type="ECO:0000256" key="1">
    <source>
        <dbReference type="SAM" id="SignalP"/>
    </source>
</evidence>
<accession>I7GJ11</accession>
<evidence type="ECO:0000313" key="2">
    <source>
        <dbReference type="EMBL" id="BAE90865.1"/>
    </source>
</evidence>